<dbReference type="Proteomes" id="UP000007266">
    <property type="component" value="Linkage group 2"/>
</dbReference>
<name>D6WA01_TRICA</name>
<dbReference type="EMBL" id="KQ971312">
    <property type="protein sequence ID" value="EEZ98566.1"/>
    <property type="molecule type" value="Genomic_DNA"/>
</dbReference>
<reference evidence="1 2" key="1">
    <citation type="journal article" date="2008" name="Nature">
        <title>The genome of the model beetle and pest Tribolium castaneum.</title>
        <authorList>
            <consortium name="Tribolium Genome Sequencing Consortium"/>
            <person name="Richards S."/>
            <person name="Gibbs R.A."/>
            <person name="Weinstock G.M."/>
            <person name="Brown S.J."/>
            <person name="Denell R."/>
            <person name="Beeman R.W."/>
            <person name="Gibbs R."/>
            <person name="Beeman R.W."/>
            <person name="Brown S.J."/>
            <person name="Bucher G."/>
            <person name="Friedrich M."/>
            <person name="Grimmelikhuijzen C.J."/>
            <person name="Klingler M."/>
            <person name="Lorenzen M."/>
            <person name="Richards S."/>
            <person name="Roth S."/>
            <person name="Schroder R."/>
            <person name="Tautz D."/>
            <person name="Zdobnov E.M."/>
            <person name="Muzny D."/>
            <person name="Gibbs R.A."/>
            <person name="Weinstock G.M."/>
            <person name="Attaway T."/>
            <person name="Bell S."/>
            <person name="Buhay C.J."/>
            <person name="Chandrabose M.N."/>
            <person name="Chavez D."/>
            <person name="Clerk-Blankenburg K.P."/>
            <person name="Cree A."/>
            <person name="Dao M."/>
            <person name="Davis C."/>
            <person name="Chacko J."/>
            <person name="Dinh H."/>
            <person name="Dugan-Rocha S."/>
            <person name="Fowler G."/>
            <person name="Garner T.T."/>
            <person name="Garnes J."/>
            <person name="Gnirke A."/>
            <person name="Hawes A."/>
            <person name="Hernandez J."/>
            <person name="Hines S."/>
            <person name="Holder M."/>
            <person name="Hume J."/>
            <person name="Jhangiani S.N."/>
            <person name="Joshi V."/>
            <person name="Khan Z.M."/>
            <person name="Jackson L."/>
            <person name="Kovar C."/>
            <person name="Kowis A."/>
            <person name="Lee S."/>
            <person name="Lewis L.R."/>
            <person name="Margolis J."/>
            <person name="Morgan M."/>
            <person name="Nazareth L.V."/>
            <person name="Nguyen N."/>
            <person name="Okwuonu G."/>
            <person name="Parker D."/>
            <person name="Richards S."/>
            <person name="Ruiz S.J."/>
            <person name="Santibanez J."/>
            <person name="Savard J."/>
            <person name="Scherer S.E."/>
            <person name="Schneider B."/>
            <person name="Sodergren E."/>
            <person name="Tautz D."/>
            <person name="Vattahil S."/>
            <person name="Villasana D."/>
            <person name="White C.S."/>
            <person name="Wright R."/>
            <person name="Park Y."/>
            <person name="Beeman R.W."/>
            <person name="Lord J."/>
            <person name="Oppert B."/>
            <person name="Lorenzen M."/>
            <person name="Brown S."/>
            <person name="Wang L."/>
            <person name="Savard J."/>
            <person name="Tautz D."/>
            <person name="Richards S."/>
            <person name="Weinstock G."/>
            <person name="Gibbs R.A."/>
            <person name="Liu Y."/>
            <person name="Worley K."/>
            <person name="Weinstock G."/>
            <person name="Elsik C.G."/>
            <person name="Reese J.T."/>
            <person name="Elhaik E."/>
            <person name="Landan G."/>
            <person name="Graur D."/>
            <person name="Arensburger P."/>
            <person name="Atkinson P."/>
            <person name="Beeman R.W."/>
            <person name="Beidler J."/>
            <person name="Brown S.J."/>
            <person name="Demuth J.P."/>
            <person name="Drury D.W."/>
            <person name="Du Y.Z."/>
            <person name="Fujiwara H."/>
            <person name="Lorenzen M."/>
            <person name="Maselli V."/>
            <person name="Osanai M."/>
            <person name="Park Y."/>
            <person name="Robertson H.M."/>
            <person name="Tu Z."/>
            <person name="Wang J.J."/>
            <person name="Wang S."/>
            <person name="Richards S."/>
            <person name="Song H."/>
            <person name="Zhang L."/>
            <person name="Sodergren E."/>
            <person name="Werner D."/>
            <person name="Stanke M."/>
            <person name="Morgenstern B."/>
            <person name="Solovyev V."/>
            <person name="Kosarev P."/>
            <person name="Brown G."/>
            <person name="Chen H.C."/>
            <person name="Ermolaeva O."/>
            <person name="Hlavina W."/>
            <person name="Kapustin Y."/>
            <person name="Kiryutin B."/>
            <person name="Kitts P."/>
            <person name="Maglott D."/>
            <person name="Pruitt K."/>
            <person name="Sapojnikov V."/>
            <person name="Souvorov A."/>
            <person name="Mackey A.J."/>
            <person name="Waterhouse R.M."/>
            <person name="Wyder S."/>
            <person name="Zdobnov E.M."/>
            <person name="Zdobnov E.M."/>
            <person name="Wyder S."/>
            <person name="Kriventseva E.V."/>
            <person name="Kadowaki T."/>
            <person name="Bork P."/>
            <person name="Aranda M."/>
            <person name="Bao R."/>
            <person name="Beermann A."/>
            <person name="Berns N."/>
            <person name="Bolognesi R."/>
            <person name="Bonneton F."/>
            <person name="Bopp D."/>
            <person name="Brown S.J."/>
            <person name="Bucher G."/>
            <person name="Butts T."/>
            <person name="Chaumot A."/>
            <person name="Denell R.E."/>
            <person name="Ferrier D.E."/>
            <person name="Friedrich M."/>
            <person name="Gordon C.M."/>
            <person name="Jindra M."/>
            <person name="Klingler M."/>
            <person name="Lan Q."/>
            <person name="Lattorff H.M."/>
            <person name="Laudet V."/>
            <person name="von Levetsow C."/>
            <person name="Liu Z."/>
            <person name="Lutz R."/>
            <person name="Lynch J.A."/>
            <person name="da Fonseca R.N."/>
            <person name="Posnien N."/>
            <person name="Reuter R."/>
            <person name="Roth S."/>
            <person name="Savard J."/>
            <person name="Schinko J.B."/>
            <person name="Schmitt C."/>
            <person name="Schoppmeier M."/>
            <person name="Schroder R."/>
            <person name="Shippy T.D."/>
            <person name="Simonnet F."/>
            <person name="Marques-Souza H."/>
            <person name="Tautz D."/>
            <person name="Tomoyasu Y."/>
            <person name="Trauner J."/>
            <person name="Van der Zee M."/>
            <person name="Vervoort M."/>
            <person name="Wittkopp N."/>
            <person name="Wimmer E.A."/>
            <person name="Yang X."/>
            <person name="Jones A.K."/>
            <person name="Sattelle D.B."/>
            <person name="Ebert P.R."/>
            <person name="Nelson D."/>
            <person name="Scott J.G."/>
            <person name="Beeman R.W."/>
            <person name="Muthukrishnan S."/>
            <person name="Kramer K.J."/>
            <person name="Arakane Y."/>
            <person name="Beeman R.W."/>
            <person name="Zhu Q."/>
            <person name="Hogenkamp D."/>
            <person name="Dixit R."/>
            <person name="Oppert B."/>
            <person name="Jiang H."/>
            <person name="Zou Z."/>
            <person name="Marshall J."/>
            <person name="Elpidina E."/>
            <person name="Vinokurov K."/>
            <person name="Oppert C."/>
            <person name="Zou Z."/>
            <person name="Evans J."/>
            <person name="Lu Z."/>
            <person name="Zhao P."/>
            <person name="Sumathipala N."/>
            <person name="Altincicek B."/>
            <person name="Vilcinskas A."/>
            <person name="Williams M."/>
            <person name="Hultmark D."/>
            <person name="Hetru C."/>
            <person name="Jiang H."/>
            <person name="Grimmelikhuijzen C.J."/>
            <person name="Hauser F."/>
            <person name="Cazzamali G."/>
            <person name="Williamson M."/>
            <person name="Park Y."/>
            <person name="Li B."/>
            <person name="Tanaka Y."/>
            <person name="Predel R."/>
            <person name="Neupert S."/>
            <person name="Schachtner J."/>
            <person name="Verleyen P."/>
            <person name="Raible F."/>
            <person name="Bork P."/>
            <person name="Friedrich M."/>
            <person name="Walden K.K."/>
            <person name="Robertson H.M."/>
            <person name="Angeli S."/>
            <person name="Foret S."/>
            <person name="Bucher G."/>
            <person name="Schuetz S."/>
            <person name="Maleszka R."/>
            <person name="Wimmer E.A."/>
            <person name="Beeman R.W."/>
            <person name="Lorenzen M."/>
            <person name="Tomoyasu Y."/>
            <person name="Miller S.C."/>
            <person name="Grossmann D."/>
            <person name="Bucher G."/>
        </authorList>
    </citation>
    <scope>NUCLEOTIDE SEQUENCE [LARGE SCALE GENOMIC DNA]</scope>
    <source>
        <strain evidence="1 2">Georgia GA2</strain>
    </source>
</reference>
<evidence type="ECO:0000313" key="2">
    <source>
        <dbReference type="Proteomes" id="UP000007266"/>
    </source>
</evidence>
<evidence type="ECO:0000313" key="1">
    <source>
        <dbReference type="EMBL" id="EEZ98566.1"/>
    </source>
</evidence>
<accession>D6WA01</accession>
<protein>
    <submittedName>
        <fullName evidence="1">Uncharacterized protein</fullName>
    </submittedName>
</protein>
<gene>
    <name evidence="1" type="primary">GLEAN_01078</name>
    <name evidence="1" type="ORF">TcasGA2_TC001078</name>
</gene>
<sequence length="111" mass="12657">MTLCNLSVWNFRSAKMNIHDHSHTRIFVYYHDPHLLFAYYNYAFFVAGKITSFVLNGGSKTANDFPGEGLPGLKGLNFNERPETCHVMLQYLFIIVLMSELTDSFAGRDGD</sequence>
<reference evidence="1 2" key="2">
    <citation type="journal article" date="2010" name="Nucleic Acids Res.">
        <title>BeetleBase in 2010: revisions to provide comprehensive genomic information for Tribolium castaneum.</title>
        <authorList>
            <person name="Kim H.S."/>
            <person name="Murphy T."/>
            <person name="Xia J."/>
            <person name="Caragea D."/>
            <person name="Park Y."/>
            <person name="Beeman R.W."/>
            <person name="Lorenzen M.D."/>
            <person name="Butcher S."/>
            <person name="Manak J.R."/>
            <person name="Brown S.J."/>
        </authorList>
    </citation>
    <scope>GENOME REANNOTATION</scope>
    <source>
        <strain evidence="1 2">Georgia GA2</strain>
    </source>
</reference>
<keyword evidence="2" id="KW-1185">Reference proteome</keyword>
<dbReference type="HOGENOM" id="CLU_2161589_0_0_1"/>
<proteinExistence type="predicted"/>
<organism evidence="1 2">
    <name type="scientific">Tribolium castaneum</name>
    <name type="common">Red flour beetle</name>
    <dbReference type="NCBI Taxonomy" id="7070"/>
    <lineage>
        <taxon>Eukaryota</taxon>
        <taxon>Metazoa</taxon>
        <taxon>Ecdysozoa</taxon>
        <taxon>Arthropoda</taxon>
        <taxon>Hexapoda</taxon>
        <taxon>Insecta</taxon>
        <taxon>Pterygota</taxon>
        <taxon>Neoptera</taxon>
        <taxon>Endopterygota</taxon>
        <taxon>Coleoptera</taxon>
        <taxon>Polyphaga</taxon>
        <taxon>Cucujiformia</taxon>
        <taxon>Tenebrionidae</taxon>
        <taxon>Tenebrionidae incertae sedis</taxon>
        <taxon>Tribolium</taxon>
    </lineage>
</organism>
<dbReference type="AlphaFoldDB" id="D6WA01"/>